<gene>
    <name evidence="2" type="ORF">SAMN02910414_00993</name>
</gene>
<protein>
    <recommendedName>
        <fullName evidence="4">Flagellar operon protein TIGR03826</fullName>
    </recommendedName>
</protein>
<organism evidence="2 3">
    <name type="scientific">Lachnobacterium bovis DSM 14045</name>
    <dbReference type="NCBI Taxonomy" id="1122142"/>
    <lineage>
        <taxon>Bacteria</taxon>
        <taxon>Bacillati</taxon>
        <taxon>Bacillota</taxon>
        <taxon>Clostridia</taxon>
        <taxon>Lachnospirales</taxon>
        <taxon>Lachnospiraceae</taxon>
        <taxon>Lachnobacterium</taxon>
    </lineage>
</organism>
<sequence>MEIINCRECGRLFNYLSGPRICDDCKKKIEEKFQEVKDYLEKNPNASVDKIATENDVTVKQIKQWIREERLILSSPSPDGILCEKCGKPICTGKLCDDCKKEVANGFQEAFKKPEVAAEPKRKKDNKNRMRFLDNK</sequence>
<dbReference type="EMBL" id="FNPG01000010">
    <property type="protein sequence ID" value="SDY20157.1"/>
    <property type="molecule type" value="Genomic_DNA"/>
</dbReference>
<reference evidence="2 3" key="1">
    <citation type="submission" date="2016-10" db="EMBL/GenBank/DDBJ databases">
        <authorList>
            <person name="de Groot N.N."/>
        </authorList>
    </citation>
    <scope>NUCLEOTIDE SEQUENCE [LARGE SCALE GENOMIC DNA]</scope>
    <source>
        <strain evidence="2 3">DSM 14045</strain>
    </source>
</reference>
<dbReference type="Proteomes" id="UP000183918">
    <property type="component" value="Unassembled WGS sequence"/>
</dbReference>
<dbReference type="AlphaFoldDB" id="A0A1H3HXH2"/>
<evidence type="ECO:0000313" key="3">
    <source>
        <dbReference type="Proteomes" id="UP000183918"/>
    </source>
</evidence>
<keyword evidence="3" id="KW-1185">Reference proteome</keyword>
<evidence type="ECO:0000313" key="2">
    <source>
        <dbReference type="EMBL" id="SDY20157.1"/>
    </source>
</evidence>
<evidence type="ECO:0000256" key="1">
    <source>
        <dbReference type="SAM" id="MobiDB-lite"/>
    </source>
</evidence>
<evidence type="ECO:0008006" key="4">
    <source>
        <dbReference type="Google" id="ProtNLM"/>
    </source>
</evidence>
<name>A0A1H3HXH2_9FIRM</name>
<dbReference type="OrthoDB" id="1739831at2"/>
<dbReference type="RefSeq" id="WP_143470211.1">
    <property type="nucleotide sequence ID" value="NZ_FNPG01000010.1"/>
</dbReference>
<dbReference type="STRING" id="1122142.SAMN02910414_00993"/>
<accession>A0A1H3HXH2</accession>
<feature type="region of interest" description="Disordered" evidence="1">
    <location>
        <begin position="114"/>
        <end position="136"/>
    </location>
</feature>
<proteinExistence type="predicted"/>